<keyword evidence="5 11" id="KW-0732">Signal</keyword>
<dbReference type="OrthoDB" id="10256524at2759"/>
<evidence type="ECO:0000256" key="3">
    <source>
        <dbReference type="ARBA" id="ARBA00022525"/>
    </source>
</evidence>
<evidence type="ECO:0000256" key="4">
    <source>
        <dbReference type="ARBA" id="ARBA00022670"/>
    </source>
</evidence>
<feature type="domain" description="PA" evidence="13">
    <location>
        <begin position="453"/>
        <end position="514"/>
    </location>
</feature>
<dbReference type="SUPFAM" id="SSF52743">
    <property type="entry name" value="Subtilisin-like"/>
    <property type="match status" value="1"/>
</dbReference>
<evidence type="ECO:0008006" key="18">
    <source>
        <dbReference type="Google" id="ProtNLM"/>
    </source>
</evidence>
<evidence type="ECO:0000313" key="16">
    <source>
        <dbReference type="Proteomes" id="UP000317494"/>
    </source>
</evidence>
<evidence type="ECO:0000259" key="13">
    <source>
        <dbReference type="Pfam" id="PF02225"/>
    </source>
</evidence>
<feature type="active site" description="Charge relay system" evidence="8 9">
    <location>
        <position position="275"/>
    </location>
</feature>
<dbReference type="Proteomes" id="UP000320475">
    <property type="component" value="Unassembled WGS sequence"/>
</dbReference>
<evidence type="ECO:0000256" key="5">
    <source>
        <dbReference type="ARBA" id="ARBA00022729"/>
    </source>
</evidence>
<evidence type="ECO:0000313" key="17">
    <source>
        <dbReference type="Proteomes" id="UP000320475"/>
    </source>
</evidence>
<dbReference type="EMBL" id="QEAN01000504">
    <property type="protein sequence ID" value="TPX34281.1"/>
    <property type="molecule type" value="Genomic_DNA"/>
</dbReference>
<keyword evidence="3" id="KW-0964">Secreted</keyword>
<feature type="signal peptide" evidence="11">
    <location>
        <begin position="1"/>
        <end position="26"/>
    </location>
</feature>
<dbReference type="Gene3D" id="3.40.50.200">
    <property type="entry name" value="Peptidase S8/S53 domain"/>
    <property type="match status" value="2"/>
</dbReference>
<keyword evidence="2" id="KW-0134">Cell wall</keyword>
<evidence type="ECO:0000256" key="6">
    <source>
        <dbReference type="ARBA" id="ARBA00022801"/>
    </source>
</evidence>
<evidence type="ECO:0000256" key="2">
    <source>
        <dbReference type="ARBA" id="ARBA00022512"/>
    </source>
</evidence>
<dbReference type="Proteomes" id="UP000317494">
    <property type="component" value="Unassembled WGS sequence"/>
</dbReference>
<dbReference type="AlphaFoldDB" id="A0A507CIZ7"/>
<dbReference type="PROSITE" id="PS00138">
    <property type="entry name" value="SUBTILASE_SER"/>
    <property type="match status" value="1"/>
</dbReference>
<evidence type="ECO:0000256" key="10">
    <source>
        <dbReference type="RuleBase" id="RU003355"/>
    </source>
</evidence>
<dbReference type="InterPro" id="IPR003137">
    <property type="entry name" value="PA_domain"/>
</dbReference>
<dbReference type="InterPro" id="IPR015500">
    <property type="entry name" value="Peptidase_S8_subtilisin-rel"/>
</dbReference>
<dbReference type="VEuPathDB" id="FungiDB:SeMB42_g07341"/>
<dbReference type="PROSITE" id="PS00137">
    <property type="entry name" value="SUBTILASE_HIS"/>
    <property type="match status" value="1"/>
</dbReference>
<evidence type="ECO:0000256" key="1">
    <source>
        <dbReference type="ARBA" id="ARBA00011073"/>
    </source>
</evidence>
<dbReference type="Gene3D" id="3.50.30.30">
    <property type="match status" value="1"/>
</dbReference>
<evidence type="ECO:0000256" key="9">
    <source>
        <dbReference type="PROSITE-ProRule" id="PRU01240"/>
    </source>
</evidence>
<reference evidence="16 17" key="1">
    <citation type="journal article" date="2019" name="Sci. Rep.">
        <title>Comparative genomics of chytrid fungi reveal insights into the obligate biotrophic and pathogenic lifestyle of Synchytrium endobioticum.</title>
        <authorList>
            <person name="van de Vossenberg B.T.L.H."/>
            <person name="Warris S."/>
            <person name="Nguyen H.D.T."/>
            <person name="van Gent-Pelzer M.P.E."/>
            <person name="Joly D.L."/>
            <person name="van de Geest H.C."/>
            <person name="Bonants P.J.M."/>
            <person name="Smith D.S."/>
            <person name="Levesque C.A."/>
            <person name="van der Lee T.A.J."/>
        </authorList>
    </citation>
    <scope>NUCLEOTIDE SEQUENCE [LARGE SCALE GENOMIC DNA]</scope>
    <source>
        <strain evidence="15 17">LEV6574</strain>
        <strain evidence="14 16">MB42</strain>
    </source>
</reference>
<keyword evidence="4 9" id="KW-0645">Protease</keyword>
<keyword evidence="6 9" id="KW-0378">Hydrolase</keyword>
<sequence length="948" mass="100830">MQPPLPFLLVVVVVVVVIAFVPPATATAHANLPQPPRPVPQHYLIELSLPPLAQSANLPSRHEPEVQAQAAVAISDQQSQFLAYSASKAIPIFERSRFSLLFNGFSVKIPSATPQILSQLAAAPMVQNISPLMYYERPHNPHNSTTNLVVSAIHQPHDALSQLPPLLSQTHSQTGVSILHSQNVTGSQTKIGIIDTGIDYTHPAFGSCRRVRDLGHCRVQYGYDFVGNSLTQDPDTVSPAKGRKSGALAHADDSYSDMIIAAPAIGDDPMDCAGHGTHVAGIAAGNYPPRLIGVAPSSIIGAYKVFGCHGGATSDAIIQALERAHHDGMDVVNLSIGGGSSWSGFPEARAAAALANTGVIVVAAQGNEGTEGLLMTSSPGVAPNIISVAATENTYYLGGKLSLTTAPQKSMYWAGSVNPPHSAPGLWKTPYLMAYEPLSMCDETGLLLRTKATYAQKVVMVQRGICAVAKKAKNVHMLGALGMILWNTDPDLLKFSLNLDESIIPVVGVSGKDGIFILKQIRKSSGTAKVVFDGPLRPFENPTAGNVAEFSSWGPGEIISDRLVVVASLTKLTSIGPSLEIKPNIAAPGALMFSSFLTSKGSYAVLSGTSMASPYIAGTTALLLSHPRRFNRLHLKPLLESSSTLSSASAPHKGSGLVNVSSAASSMALLSPTLLHLSDRVSPHRPYTTNITITSTSSTLIRYTVSHTASPALSAAKEPWILPPLQNTSYHAAIEIPSSITLHPNSSQTVHVSIILPPSRTPWYYSGVIVFAPVNSTASSLHTTYLGLSTPMHNLPIFPTNGTSPSLVQPSRNTTIPFIHIASAAAAAPKLPPISMNLTSAEWYISLNFLRPVYAASIYLIPTMPRFAFGEDAGRPVLLDRLRFVGRDSSKRHHMIGWDGMNTVVGGVYTLQVRVSLLPPVVGARAHKPQAWNSPLLKVQSRADPFEF</sequence>
<dbReference type="STRING" id="286115.A0A507CIZ7"/>
<keyword evidence="16" id="KW-1185">Reference proteome</keyword>
<organism evidence="15 17">
    <name type="scientific">Synchytrium endobioticum</name>
    <dbReference type="NCBI Taxonomy" id="286115"/>
    <lineage>
        <taxon>Eukaryota</taxon>
        <taxon>Fungi</taxon>
        <taxon>Fungi incertae sedis</taxon>
        <taxon>Chytridiomycota</taxon>
        <taxon>Chytridiomycota incertae sedis</taxon>
        <taxon>Chytridiomycetes</taxon>
        <taxon>Synchytriales</taxon>
        <taxon>Synchytriaceae</taxon>
        <taxon>Synchytrium</taxon>
    </lineage>
</organism>
<keyword evidence="7 9" id="KW-0720">Serine protease</keyword>
<gene>
    <name evidence="15" type="ORF">SeLEV6574_g07134</name>
    <name evidence="14" type="ORF">SeMB42_g07341</name>
</gene>
<dbReference type="InterPro" id="IPR000209">
    <property type="entry name" value="Peptidase_S8/S53_dom"/>
</dbReference>
<evidence type="ECO:0000256" key="11">
    <source>
        <dbReference type="SAM" id="SignalP"/>
    </source>
</evidence>
<evidence type="ECO:0000313" key="15">
    <source>
        <dbReference type="EMBL" id="TPX39538.1"/>
    </source>
</evidence>
<dbReference type="Pfam" id="PF00082">
    <property type="entry name" value="Peptidase_S8"/>
    <property type="match status" value="1"/>
</dbReference>
<dbReference type="GO" id="GO:0006508">
    <property type="term" value="P:proteolysis"/>
    <property type="evidence" value="ECO:0007669"/>
    <property type="project" value="UniProtKB-KW"/>
</dbReference>
<dbReference type="GO" id="GO:0004252">
    <property type="term" value="F:serine-type endopeptidase activity"/>
    <property type="evidence" value="ECO:0007669"/>
    <property type="project" value="UniProtKB-UniRule"/>
</dbReference>
<dbReference type="EMBL" id="QEAM01000468">
    <property type="protein sequence ID" value="TPX39538.1"/>
    <property type="molecule type" value="Genomic_DNA"/>
</dbReference>
<evidence type="ECO:0000313" key="14">
    <source>
        <dbReference type="EMBL" id="TPX34281.1"/>
    </source>
</evidence>
<feature type="active site" description="Charge relay system" evidence="8 9">
    <location>
        <position position="195"/>
    </location>
</feature>
<dbReference type="PROSITE" id="PS51892">
    <property type="entry name" value="SUBTILASE"/>
    <property type="match status" value="1"/>
</dbReference>
<comment type="similarity">
    <text evidence="1 9 10">Belongs to the peptidase S8 family.</text>
</comment>
<dbReference type="PANTHER" id="PTHR43806:SF66">
    <property type="entry name" value="SERIN ENDOPEPTIDASE"/>
    <property type="match status" value="1"/>
</dbReference>
<dbReference type="InterPro" id="IPR023828">
    <property type="entry name" value="Peptidase_S8_Ser-AS"/>
</dbReference>
<dbReference type="PANTHER" id="PTHR43806">
    <property type="entry name" value="PEPTIDASE S8"/>
    <property type="match status" value="1"/>
</dbReference>
<comment type="caution">
    <text evidence="15">The sequence shown here is derived from an EMBL/GenBank/DDBJ whole genome shotgun (WGS) entry which is preliminary data.</text>
</comment>
<dbReference type="Pfam" id="PF02225">
    <property type="entry name" value="PA"/>
    <property type="match status" value="1"/>
</dbReference>
<protein>
    <recommendedName>
        <fullName evidence="18">Peptidase S8/S53 domain-containing protein</fullName>
    </recommendedName>
</protein>
<evidence type="ECO:0000256" key="7">
    <source>
        <dbReference type="ARBA" id="ARBA00022825"/>
    </source>
</evidence>
<dbReference type="SUPFAM" id="SSF52025">
    <property type="entry name" value="PA domain"/>
    <property type="match status" value="1"/>
</dbReference>
<feature type="active site" description="Charge relay system" evidence="8 9">
    <location>
        <position position="610"/>
    </location>
</feature>
<feature type="chain" id="PRO_5036363028" description="Peptidase S8/S53 domain-containing protein" evidence="11">
    <location>
        <begin position="27"/>
        <end position="948"/>
    </location>
</feature>
<dbReference type="PROSITE" id="PS00136">
    <property type="entry name" value="SUBTILASE_ASP"/>
    <property type="match status" value="1"/>
</dbReference>
<dbReference type="GO" id="GO:0005615">
    <property type="term" value="C:extracellular space"/>
    <property type="evidence" value="ECO:0007669"/>
    <property type="project" value="TreeGrafter"/>
</dbReference>
<dbReference type="PRINTS" id="PR00723">
    <property type="entry name" value="SUBTILISIN"/>
</dbReference>
<dbReference type="InterPro" id="IPR036852">
    <property type="entry name" value="Peptidase_S8/S53_dom_sf"/>
</dbReference>
<proteinExistence type="inferred from homology"/>
<accession>A0A507CIZ7</accession>
<name>A0A507CIZ7_9FUNG</name>
<dbReference type="InterPro" id="IPR046450">
    <property type="entry name" value="PA_dom_sf"/>
</dbReference>
<dbReference type="InterPro" id="IPR023827">
    <property type="entry name" value="Peptidase_S8_Asp-AS"/>
</dbReference>
<evidence type="ECO:0000256" key="8">
    <source>
        <dbReference type="PIRSR" id="PIRSR615500-1"/>
    </source>
</evidence>
<feature type="domain" description="Peptidase S8/S53" evidence="12">
    <location>
        <begin position="186"/>
        <end position="643"/>
    </location>
</feature>
<dbReference type="InterPro" id="IPR022398">
    <property type="entry name" value="Peptidase_S8_His-AS"/>
</dbReference>
<dbReference type="InterPro" id="IPR050131">
    <property type="entry name" value="Peptidase_S8_subtilisin-like"/>
</dbReference>
<evidence type="ECO:0000259" key="12">
    <source>
        <dbReference type="Pfam" id="PF00082"/>
    </source>
</evidence>